<feature type="transmembrane region" description="Helical" evidence="5">
    <location>
        <begin position="330"/>
        <end position="352"/>
    </location>
</feature>
<sequence>MDVQNLYTHLFTTNNYNKLIRPSRNQSVPLSVHVIFTLYGISGVDEIQQKLTTTGWLEIEWTDELLSWTPSSFGGLRYIYYPQGDVWKPDISLQNGFSKLDELGSKFISVQTCHLDFEAWSLSSADVHIIQGSKGIVLADDLQKHGEWKIVSSSAVNLAESHETKVRFTIMIQRKSLYAIMNYIIPILLLSILDIFTFKIPVDTGERIGYVITVWLAFAVFLTIISDALPQSSESIPIVSIYIMLQIFIGTVIVIISAIESGCAHRSDDESVYYILKTLTKKCRKQNEPENSMCLDRGCLTTFANHECLCLEGEEVCVTWKEAISALDKVLFWVCLIIFVSSTLITLLVAGLKYI</sequence>
<feature type="transmembrane region" description="Helical" evidence="5">
    <location>
        <begin position="177"/>
        <end position="196"/>
    </location>
</feature>
<dbReference type="Pfam" id="PF02932">
    <property type="entry name" value="Neur_chan_memb"/>
    <property type="match status" value="1"/>
</dbReference>
<dbReference type="OrthoDB" id="6153337at2759"/>
<feature type="transmembrane region" description="Helical" evidence="5">
    <location>
        <begin position="241"/>
        <end position="259"/>
    </location>
</feature>
<evidence type="ECO:0000313" key="8">
    <source>
        <dbReference type="EMBL" id="VDI07542.1"/>
    </source>
</evidence>
<name>A0A8B6CM49_MYTGA</name>
<comment type="caution">
    <text evidence="8">The sequence shown here is derived from an EMBL/GenBank/DDBJ whole genome shotgun (WGS) entry which is preliminary data.</text>
</comment>
<proteinExistence type="predicted"/>
<evidence type="ECO:0000256" key="5">
    <source>
        <dbReference type="SAM" id="Phobius"/>
    </source>
</evidence>
<protein>
    <submittedName>
        <fullName evidence="8">Uncharacterized protein</fullName>
    </submittedName>
</protein>
<dbReference type="InterPro" id="IPR006202">
    <property type="entry name" value="Neur_chan_lig-bd"/>
</dbReference>
<dbReference type="InterPro" id="IPR036734">
    <property type="entry name" value="Neur_chan_lig-bd_sf"/>
</dbReference>
<comment type="subcellular location">
    <subcellularLocation>
        <location evidence="1">Membrane</location>
        <topology evidence="1">Multi-pass membrane protein</topology>
    </subcellularLocation>
</comment>
<dbReference type="Proteomes" id="UP000596742">
    <property type="component" value="Unassembled WGS sequence"/>
</dbReference>
<dbReference type="InterPro" id="IPR038050">
    <property type="entry name" value="Neuro_actylchol_rec"/>
</dbReference>
<feature type="domain" description="Neurotransmitter-gated ion-channel transmembrane" evidence="7">
    <location>
        <begin position="184"/>
        <end position="269"/>
    </location>
</feature>
<feature type="domain" description="Neurotransmitter-gated ion-channel ligand-binding" evidence="6">
    <location>
        <begin position="5"/>
        <end position="99"/>
    </location>
</feature>
<dbReference type="SUPFAM" id="SSF90112">
    <property type="entry name" value="Neurotransmitter-gated ion-channel transmembrane pore"/>
    <property type="match status" value="1"/>
</dbReference>
<dbReference type="EMBL" id="UYJE01002070">
    <property type="protein sequence ID" value="VDI07542.1"/>
    <property type="molecule type" value="Genomic_DNA"/>
</dbReference>
<dbReference type="GO" id="GO:0016020">
    <property type="term" value="C:membrane"/>
    <property type="evidence" value="ECO:0007669"/>
    <property type="project" value="UniProtKB-SubCell"/>
</dbReference>
<dbReference type="CDD" id="cd19051">
    <property type="entry name" value="LGIC_TM_cation"/>
    <property type="match status" value="1"/>
</dbReference>
<dbReference type="CDD" id="cd18989">
    <property type="entry name" value="LGIC_ECD_cation"/>
    <property type="match status" value="1"/>
</dbReference>
<dbReference type="PANTHER" id="PTHR18945">
    <property type="entry name" value="NEUROTRANSMITTER GATED ION CHANNEL"/>
    <property type="match status" value="1"/>
</dbReference>
<organism evidence="8 9">
    <name type="scientific">Mytilus galloprovincialis</name>
    <name type="common">Mediterranean mussel</name>
    <dbReference type="NCBI Taxonomy" id="29158"/>
    <lineage>
        <taxon>Eukaryota</taxon>
        <taxon>Metazoa</taxon>
        <taxon>Spiralia</taxon>
        <taxon>Lophotrochozoa</taxon>
        <taxon>Mollusca</taxon>
        <taxon>Bivalvia</taxon>
        <taxon>Autobranchia</taxon>
        <taxon>Pteriomorphia</taxon>
        <taxon>Mytilida</taxon>
        <taxon>Mytiloidea</taxon>
        <taxon>Mytilidae</taxon>
        <taxon>Mytilinae</taxon>
        <taxon>Mytilus</taxon>
    </lineage>
</organism>
<dbReference type="InterPro" id="IPR036719">
    <property type="entry name" value="Neuro-gated_channel_TM_sf"/>
</dbReference>
<dbReference type="InterPro" id="IPR006201">
    <property type="entry name" value="Neur_channel"/>
</dbReference>
<accession>A0A8B6CM49</accession>
<evidence type="ECO:0000256" key="4">
    <source>
        <dbReference type="ARBA" id="ARBA00023136"/>
    </source>
</evidence>
<keyword evidence="4 5" id="KW-0472">Membrane</keyword>
<dbReference type="InterPro" id="IPR006029">
    <property type="entry name" value="Neurotrans-gated_channel_TM"/>
</dbReference>
<evidence type="ECO:0000259" key="6">
    <source>
        <dbReference type="Pfam" id="PF02931"/>
    </source>
</evidence>
<keyword evidence="9" id="KW-1185">Reference proteome</keyword>
<gene>
    <name evidence="8" type="ORF">MGAL_10B083565</name>
</gene>
<keyword evidence="2 5" id="KW-0812">Transmembrane</keyword>
<evidence type="ECO:0000256" key="2">
    <source>
        <dbReference type="ARBA" id="ARBA00022692"/>
    </source>
</evidence>
<evidence type="ECO:0000256" key="1">
    <source>
        <dbReference type="ARBA" id="ARBA00004141"/>
    </source>
</evidence>
<reference evidence="8" key="1">
    <citation type="submission" date="2018-11" db="EMBL/GenBank/DDBJ databases">
        <authorList>
            <person name="Alioto T."/>
            <person name="Alioto T."/>
        </authorList>
    </citation>
    <scope>NUCLEOTIDE SEQUENCE</scope>
</reference>
<feature type="transmembrane region" description="Helical" evidence="5">
    <location>
        <begin position="208"/>
        <end position="229"/>
    </location>
</feature>
<dbReference type="SUPFAM" id="SSF63712">
    <property type="entry name" value="Nicotinic receptor ligand binding domain-like"/>
    <property type="match status" value="1"/>
</dbReference>
<keyword evidence="3 5" id="KW-1133">Transmembrane helix</keyword>
<dbReference type="AlphaFoldDB" id="A0A8B6CM49"/>
<dbReference type="Gene3D" id="2.70.170.10">
    <property type="entry name" value="Neurotransmitter-gated ion-channel ligand-binding domain"/>
    <property type="match status" value="2"/>
</dbReference>
<evidence type="ECO:0000259" key="7">
    <source>
        <dbReference type="Pfam" id="PF02932"/>
    </source>
</evidence>
<evidence type="ECO:0000313" key="9">
    <source>
        <dbReference type="Proteomes" id="UP000596742"/>
    </source>
</evidence>
<dbReference type="GO" id="GO:0005230">
    <property type="term" value="F:extracellular ligand-gated monoatomic ion channel activity"/>
    <property type="evidence" value="ECO:0007669"/>
    <property type="project" value="InterPro"/>
</dbReference>
<dbReference type="Gene3D" id="1.20.58.390">
    <property type="entry name" value="Neurotransmitter-gated ion-channel transmembrane domain"/>
    <property type="match status" value="1"/>
</dbReference>
<dbReference type="Pfam" id="PF02931">
    <property type="entry name" value="Neur_chan_LBD"/>
    <property type="match status" value="1"/>
</dbReference>
<dbReference type="GO" id="GO:0004888">
    <property type="term" value="F:transmembrane signaling receptor activity"/>
    <property type="evidence" value="ECO:0007669"/>
    <property type="project" value="InterPro"/>
</dbReference>
<evidence type="ECO:0000256" key="3">
    <source>
        <dbReference type="ARBA" id="ARBA00022989"/>
    </source>
</evidence>